<evidence type="ECO:0000313" key="1">
    <source>
        <dbReference type="EMBL" id="AKD04935.1"/>
    </source>
</evidence>
<protein>
    <recommendedName>
        <fullName evidence="3">Porin</fullName>
    </recommendedName>
</protein>
<name>A0A0E3ZI82_9BACT</name>
<dbReference type="RefSeq" id="WP_046312990.1">
    <property type="nucleotide sequence ID" value="NZ_CBCSCY010000082.1"/>
</dbReference>
<keyword evidence="2" id="KW-1185">Reference proteome</keyword>
<dbReference type="AlphaFoldDB" id="A0A0E3ZI82"/>
<organism evidence="1 2">
    <name type="scientific">Pontibacter korlensis</name>
    <dbReference type="NCBI Taxonomy" id="400092"/>
    <lineage>
        <taxon>Bacteria</taxon>
        <taxon>Pseudomonadati</taxon>
        <taxon>Bacteroidota</taxon>
        <taxon>Cytophagia</taxon>
        <taxon>Cytophagales</taxon>
        <taxon>Hymenobacteraceae</taxon>
        <taxon>Pontibacter</taxon>
    </lineage>
</organism>
<accession>A0A0E3ZI82</accession>
<dbReference type="Gene3D" id="2.40.160.10">
    <property type="entry name" value="Porin"/>
    <property type="match status" value="1"/>
</dbReference>
<evidence type="ECO:0000313" key="2">
    <source>
        <dbReference type="Proteomes" id="UP000033109"/>
    </source>
</evidence>
<gene>
    <name evidence="1" type="ORF">PKOR_19855</name>
</gene>
<dbReference type="PATRIC" id="fig|400092.3.peg.4345"/>
<dbReference type="EMBL" id="CP009621">
    <property type="protein sequence ID" value="AKD04935.1"/>
    <property type="molecule type" value="Genomic_DNA"/>
</dbReference>
<dbReference type="OrthoDB" id="5571598at2"/>
<dbReference type="SUPFAM" id="SSF56935">
    <property type="entry name" value="Porins"/>
    <property type="match status" value="1"/>
</dbReference>
<dbReference type="Proteomes" id="UP000033109">
    <property type="component" value="Chromosome"/>
</dbReference>
<evidence type="ECO:0008006" key="3">
    <source>
        <dbReference type="Google" id="ProtNLM"/>
    </source>
</evidence>
<dbReference type="HOGENOM" id="CLU_650358_0_0_10"/>
<proteinExistence type="predicted"/>
<sequence>MRLFFKGIIHVFCWFLFLFYTSAYCQSNTQIRGFVDASATYSSNGLFFSLGEQDLFITSDISDRLSFLGETVFKFDPFSETNFSVSIERIILKYNILGNHNILFGKHHTPVNYWNDTYHHGRVFFPTISRPLLFSSELFPLHTTGVSIQGLNLGPLKFGYDIMFGNGLGSTDVMDNDSYKSITLAGHIKPTNTLRIGVSYYHDVIDKGVELHNGQVMAWRLEENLVTGSIASFGKNVEFLVESMAGVTHTDSTGTRKSLSSYIYAGYKATEKIIPYIRYDNLRFQEGELGFHKNNTSSYLAGIRYQINYLAVIKLEYQHQRSEMLSPVNTVSTQFAIGF</sequence>
<reference evidence="1 2" key="1">
    <citation type="journal article" date="2015" name="Sci. Rep.">
        <title>Unraveling adaptation of Pontibacter korlensis to radiation and infertility in desert through complete genome and comparative transcriptomic analysis.</title>
        <authorList>
            <person name="Dai J."/>
            <person name="Dai W."/>
            <person name="Qiu C."/>
            <person name="Yang Z."/>
            <person name="Zhang Y."/>
            <person name="Zhou M."/>
            <person name="Zhang L."/>
            <person name="Fang C."/>
            <person name="Gao Q."/>
            <person name="Yang Q."/>
            <person name="Li X."/>
            <person name="Wang Z."/>
            <person name="Wang Z."/>
            <person name="Jia Z."/>
            <person name="Chen X."/>
        </authorList>
    </citation>
    <scope>NUCLEOTIDE SEQUENCE [LARGE SCALE GENOMIC DNA]</scope>
    <source>
        <strain evidence="1 2">X14-1T</strain>
    </source>
</reference>
<dbReference type="KEGG" id="pko:PKOR_19855"/>
<dbReference type="InterPro" id="IPR023614">
    <property type="entry name" value="Porin_dom_sf"/>
</dbReference>